<dbReference type="EMBL" id="JPGK01000007">
    <property type="protein sequence ID" value="KGA93230.1"/>
    <property type="molecule type" value="Genomic_DNA"/>
</dbReference>
<feature type="region of interest" description="Disordered" evidence="1">
    <location>
        <begin position="10"/>
        <end position="37"/>
    </location>
</feature>
<dbReference type="AlphaFoldDB" id="A0A094W9P1"/>
<gene>
    <name evidence="2" type="ORF">LptCag_0266</name>
</gene>
<proteinExistence type="predicted"/>
<evidence type="ECO:0000256" key="1">
    <source>
        <dbReference type="SAM" id="MobiDB-lite"/>
    </source>
</evidence>
<evidence type="ECO:0000313" key="3">
    <source>
        <dbReference type="Proteomes" id="UP000029452"/>
    </source>
</evidence>
<organism evidence="2 3">
    <name type="scientific">Leptospirillum ferriphilum</name>
    <dbReference type="NCBI Taxonomy" id="178606"/>
    <lineage>
        <taxon>Bacteria</taxon>
        <taxon>Pseudomonadati</taxon>
        <taxon>Nitrospirota</taxon>
        <taxon>Nitrospiria</taxon>
        <taxon>Nitrospirales</taxon>
        <taxon>Nitrospiraceae</taxon>
        <taxon>Leptospirillum</taxon>
    </lineage>
</organism>
<name>A0A094W9P1_9BACT</name>
<sequence>MDMLSVIRNSLEKSGMGSGTSLFPETKGGARKRGEPF</sequence>
<dbReference type="PATRIC" id="fig|178606.4.peg.1860"/>
<accession>A0A094W9P1</accession>
<comment type="caution">
    <text evidence="2">The sequence shown here is derived from an EMBL/GenBank/DDBJ whole genome shotgun (WGS) entry which is preliminary data.</text>
</comment>
<protein>
    <submittedName>
        <fullName evidence="2">Uncharacterized protein</fullName>
    </submittedName>
</protein>
<reference evidence="2 3" key="1">
    <citation type="submission" date="2014-06" db="EMBL/GenBank/DDBJ databases">
        <title>Draft genome sequence of iron oxidizing acidophile Leptospirillum ferriphilum DSM14647.</title>
        <authorList>
            <person name="Cardenas J.P."/>
            <person name="Lazcano M."/>
            <person name="Ossandon F.J."/>
            <person name="Corbett M."/>
            <person name="Holmes D.S."/>
            <person name="Watkin E."/>
        </authorList>
    </citation>
    <scope>NUCLEOTIDE SEQUENCE [LARGE SCALE GENOMIC DNA]</scope>
    <source>
        <strain evidence="2 3">DSM 14647</strain>
    </source>
</reference>
<evidence type="ECO:0000313" key="2">
    <source>
        <dbReference type="EMBL" id="KGA93230.1"/>
    </source>
</evidence>
<dbReference type="Proteomes" id="UP000029452">
    <property type="component" value="Unassembled WGS sequence"/>
</dbReference>